<dbReference type="Proteomes" id="UP000663846">
    <property type="component" value="Unassembled WGS sequence"/>
</dbReference>
<evidence type="ECO:0008006" key="4">
    <source>
        <dbReference type="Google" id="ProtNLM"/>
    </source>
</evidence>
<feature type="region of interest" description="Disordered" evidence="1">
    <location>
        <begin position="35"/>
        <end position="72"/>
    </location>
</feature>
<dbReference type="EMBL" id="CAJMWS010000267">
    <property type="protein sequence ID" value="CAE6387935.1"/>
    <property type="molecule type" value="Genomic_DNA"/>
</dbReference>
<proteinExistence type="predicted"/>
<feature type="compositionally biased region" description="Basic and acidic residues" evidence="1">
    <location>
        <begin position="35"/>
        <end position="44"/>
    </location>
</feature>
<sequence>MVHQILSQWEREPATLQELIDAAVKIDNICWENEASHWPKDNKPSKNSTPNKGTSTGQHSSTSGKLQDSTNYVSPEERERCCSNNLCIKCSTAGHCFVECRTGWKATKGKDKGKGKEMAKVAKEEPDSKLKKE</sequence>
<comment type="caution">
    <text evidence="2">The sequence shown here is derived from an EMBL/GenBank/DDBJ whole genome shotgun (WGS) entry which is preliminary data.</text>
</comment>
<feature type="region of interest" description="Disordered" evidence="1">
    <location>
        <begin position="106"/>
        <end position="133"/>
    </location>
</feature>
<organism evidence="2 3">
    <name type="scientific">Rhizoctonia solani</name>
    <dbReference type="NCBI Taxonomy" id="456999"/>
    <lineage>
        <taxon>Eukaryota</taxon>
        <taxon>Fungi</taxon>
        <taxon>Dikarya</taxon>
        <taxon>Basidiomycota</taxon>
        <taxon>Agaricomycotina</taxon>
        <taxon>Agaricomycetes</taxon>
        <taxon>Cantharellales</taxon>
        <taxon>Ceratobasidiaceae</taxon>
        <taxon>Rhizoctonia</taxon>
    </lineage>
</organism>
<evidence type="ECO:0000256" key="1">
    <source>
        <dbReference type="SAM" id="MobiDB-lite"/>
    </source>
</evidence>
<dbReference type="AlphaFoldDB" id="A0A8H2WMR7"/>
<evidence type="ECO:0000313" key="3">
    <source>
        <dbReference type="Proteomes" id="UP000663846"/>
    </source>
</evidence>
<feature type="compositionally biased region" description="Low complexity" evidence="1">
    <location>
        <begin position="53"/>
        <end position="64"/>
    </location>
</feature>
<accession>A0A8H2WMR7</accession>
<gene>
    <name evidence="2" type="ORF">RDB_LOCUS40915</name>
</gene>
<feature type="compositionally biased region" description="Basic and acidic residues" evidence="1">
    <location>
        <begin position="108"/>
        <end position="133"/>
    </location>
</feature>
<name>A0A8H2WMR7_9AGAM</name>
<protein>
    <recommendedName>
        <fullName evidence="4">CCHC-type domain-containing protein</fullName>
    </recommendedName>
</protein>
<evidence type="ECO:0000313" key="2">
    <source>
        <dbReference type="EMBL" id="CAE6387935.1"/>
    </source>
</evidence>
<reference evidence="2" key="1">
    <citation type="submission" date="2021-01" db="EMBL/GenBank/DDBJ databases">
        <authorList>
            <person name="Kaushik A."/>
        </authorList>
    </citation>
    <scope>NUCLEOTIDE SEQUENCE</scope>
    <source>
        <strain evidence="2">AG1-1C</strain>
    </source>
</reference>